<comment type="catalytic activity">
    <reaction evidence="1 6">
        <text>a beta-lactam + H2O = a substituted beta-amino acid</text>
        <dbReference type="Rhea" id="RHEA:20401"/>
        <dbReference type="ChEBI" id="CHEBI:15377"/>
        <dbReference type="ChEBI" id="CHEBI:35627"/>
        <dbReference type="ChEBI" id="CHEBI:140347"/>
        <dbReference type="EC" id="3.5.2.6"/>
    </reaction>
</comment>
<dbReference type="EMBL" id="JAZHFV010000013">
    <property type="protein sequence ID" value="MEX4010465.1"/>
    <property type="molecule type" value="Genomic_DNA"/>
</dbReference>
<evidence type="ECO:0000313" key="10">
    <source>
        <dbReference type="Proteomes" id="UP001559025"/>
    </source>
</evidence>
<feature type="domain" description="Beta-lactamase-related" evidence="8">
    <location>
        <begin position="32"/>
        <end position="379"/>
    </location>
</feature>
<proteinExistence type="inferred from homology"/>
<feature type="signal peptide" evidence="7">
    <location>
        <begin position="1"/>
        <end position="20"/>
    </location>
</feature>
<evidence type="ECO:0000256" key="6">
    <source>
        <dbReference type="RuleBase" id="RU361140"/>
    </source>
</evidence>
<organism evidence="9 10">
    <name type="scientific">Neoaquamicrobium sediminum</name>
    <dbReference type="NCBI Taxonomy" id="1849104"/>
    <lineage>
        <taxon>Bacteria</taxon>
        <taxon>Pseudomonadati</taxon>
        <taxon>Pseudomonadota</taxon>
        <taxon>Alphaproteobacteria</taxon>
        <taxon>Hyphomicrobiales</taxon>
        <taxon>Phyllobacteriaceae</taxon>
        <taxon>Neoaquamicrobium</taxon>
    </lineage>
</organism>
<comment type="similarity">
    <text evidence="2 6">Belongs to the class-C beta-lactamase family.</text>
</comment>
<evidence type="ECO:0000313" key="9">
    <source>
        <dbReference type="EMBL" id="MEX4010465.1"/>
    </source>
</evidence>
<dbReference type="Pfam" id="PF00144">
    <property type="entry name" value="Beta-lactamase"/>
    <property type="match status" value="1"/>
</dbReference>
<sequence>MRKNAFLLFAICLAANPALANSADRQQVAAIVDEAFGSLMRKHQVPGLAVAVTIGGKHHFFNYGVASLETREPVTEHTIFEIGSVSKTFTATLGGYALAMGKLSLEDKPSLYVAELAGSAVDQATLLNLATYTAGGLPLQFPQGVDNDRDAISYIAAWKPEAEPGTVRRYSNPSIGLFGHLTAEALGGDFADLLETQIFRRLALTHTFVRVPEDSMASYAWGYDADGRAVRVNPGAFDEEAYGVKSSAADMISFIDANLHPERLDPIMREAVTATHKGYFEVGEMIQGLGWEQFPFPLTLERLRAGNSRTMAFESNPATPAQYDAHSSHAVLYSKTGSTNGFGAYATFVPEAELGVVMLANMNIFMPDRLEAMHQALEALAELAK</sequence>
<evidence type="ECO:0000256" key="1">
    <source>
        <dbReference type="ARBA" id="ARBA00001526"/>
    </source>
</evidence>
<dbReference type="InterPro" id="IPR050491">
    <property type="entry name" value="AmpC-like"/>
</dbReference>
<evidence type="ECO:0000256" key="4">
    <source>
        <dbReference type="ARBA" id="ARBA00022801"/>
    </source>
</evidence>
<dbReference type="PANTHER" id="PTHR46825">
    <property type="entry name" value="D-ALANYL-D-ALANINE-CARBOXYPEPTIDASE/ENDOPEPTIDASE AMPH"/>
    <property type="match status" value="1"/>
</dbReference>
<reference evidence="9 10" key="1">
    <citation type="submission" date="2024-01" db="EMBL/GenBank/DDBJ databases">
        <title>New evidence supports the origin of RcGTA from prophage.</title>
        <authorList>
            <person name="Xu Y."/>
            <person name="Liu B."/>
            <person name="Chen F."/>
        </authorList>
    </citation>
    <scope>NUCLEOTIDE SEQUENCE [LARGE SCALE GENOMIC DNA]</scope>
    <source>
        <strain evidence="9 10">CBW1107-2</strain>
    </source>
</reference>
<comment type="caution">
    <text evidence="9">The sequence shown here is derived from an EMBL/GenBank/DDBJ whole genome shotgun (WGS) entry which is preliminary data.</text>
</comment>
<dbReference type="InterPro" id="IPR001466">
    <property type="entry name" value="Beta-lactam-related"/>
</dbReference>
<dbReference type="PROSITE" id="PS00336">
    <property type="entry name" value="BETA_LACTAMASE_C"/>
    <property type="match status" value="1"/>
</dbReference>
<dbReference type="GO" id="GO:0008800">
    <property type="term" value="F:beta-lactamase activity"/>
    <property type="evidence" value="ECO:0007669"/>
    <property type="project" value="UniProtKB-EC"/>
</dbReference>
<dbReference type="Proteomes" id="UP001559025">
    <property type="component" value="Unassembled WGS sequence"/>
</dbReference>
<dbReference type="RefSeq" id="WP_368805149.1">
    <property type="nucleotide sequence ID" value="NZ_JAZHFV010000013.1"/>
</dbReference>
<evidence type="ECO:0000256" key="5">
    <source>
        <dbReference type="ARBA" id="ARBA00023251"/>
    </source>
</evidence>
<dbReference type="InterPro" id="IPR012338">
    <property type="entry name" value="Beta-lactam/transpept-like"/>
</dbReference>
<dbReference type="InterPro" id="IPR058136">
    <property type="entry name" value="AmpC"/>
</dbReference>
<keyword evidence="5 6" id="KW-0046">Antibiotic resistance</keyword>
<evidence type="ECO:0000256" key="7">
    <source>
        <dbReference type="SAM" id="SignalP"/>
    </source>
</evidence>
<dbReference type="PANTHER" id="PTHR46825:SF8">
    <property type="entry name" value="BETA-LACTAMASE-RELATED"/>
    <property type="match status" value="1"/>
</dbReference>
<evidence type="ECO:0000256" key="3">
    <source>
        <dbReference type="ARBA" id="ARBA00012865"/>
    </source>
</evidence>
<name>A0ABV3X0L7_9HYPH</name>
<protein>
    <recommendedName>
        <fullName evidence="3 6">Beta-lactamase</fullName>
        <ecNumber evidence="3 6">3.5.2.6</ecNumber>
    </recommendedName>
</protein>
<evidence type="ECO:0000256" key="2">
    <source>
        <dbReference type="ARBA" id="ARBA00007840"/>
    </source>
</evidence>
<dbReference type="Gene3D" id="3.40.710.10">
    <property type="entry name" value="DD-peptidase/beta-lactamase superfamily"/>
    <property type="match status" value="1"/>
</dbReference>
<dbReference type="InterPro" id="IPR001586">
    <property type="entry name" value="Beta-lactam_class-C_AS"/>
</dbReference>
<gene>
    <name evidence="9" type="primary">ampC</name>
    <name evidence="9" type="ORF">V1479_24455</name>
</gene>
<accession>A0ABV3X0L7</accession>
<dbReference type="SUPFAM" id="SSF56601">
    <property type="entry name" value="beta-lactamase/transpeptidase-like"/>
    <property type="match status" value="1"/>
</dbReference>
<dbReference type="EC" id="3.5.2.6" evidence="3 6"/>
<keyword evidence="4 6" id="KW-0378">Hydrolase</keyword>
<keyword evidence="7" id="KW-0732">Signal</keyword>
<keyword evidence="10" id="KW-1185">Reference proteome</keyword>
<dbReference type="NCBIfam" id="NF033085">
    <property type="entry name" value="bla_class_C"/>
    <property type="match status" value="1"/>
</dbReference>
<evidence type="ECO:0000259" key="8">
    <source>
        <dbReference type="Pfam" id="PF00144"/>
    </source>
</evidence>
<feature type="chain" id="PRO_5046750715" description="Beta-lactamase" evidence="7">
    <location>
        <begin position="21"/>
        <end position="385"/>
    </location>
</feature>